<dbReference type="PANTHER" id="PTHR33383">
    <property type="entry name" value="MEMBRANE PROTEIN INSERTION EFFICIENCY FACTOR-RELATED"/>
    <property type="match status" value="1"/>
</dbReference>
<protein>
    <recommendedName>
        <fullName evidence="2">Membrane protein insertion efficiency factor</fullName>
    </recommendedName>
</protein>
<dbReference type="PANTHER" id="PTHR33383:SF1">
    <property type="entry name" value="MEMBRANE PROTEIN INSERTION EFFICIENCY FACTOR-RELATED"/>
    <property type="match status" value="1"/>
</dbReference>
<organism evidence="1">
    <name type="scientific">Compsopogon caeruleus</name>
    <dbReference type="NCBI Taxonomy" id="31354"/>
    <lineage>
        <taxon>Eukaryota</taxon>
        <taxon>Rhodophyta</taxon>
        <taxon>Compsopogonophyceae</taxon>
        <taxon>Compsopogonales</taxon>
        <taxon>Compsopogonaceae</taxon>
        <taxon>Compsopogon</taxon>
    </lineage>
</organism>
<evidence type="ECO:0008006" key="2">
    <source>
        <dbReference type="Google" id="ProtNLM"/>
    </source>
</evidence>
<dbReference type="HAMAP" id="MF_00386">
    <property type="entry name" value="UPF0161_YidD"/>
    <property type="match status" value="1"/>
</dbReference>
<dbReference type="InterPro" id="IPR002696">
    <property type="entry name" value="Membr_insert_effic_factor_YidD"/>
</dbReference>
<name>A0A7S1XBZ4_9RHOD</name>
<proteinExistence type="inferred from homology"/>
<reference evidence="1" key="1">
    <citation type="submission" date="2021-01" db="EMBL/GenBank/DDBJ databases">
        <authorList>
            <person name="Corre E."/>
            <person name="Pelletier E."/>
            <person name="Niang G."/>
            <person name="Scheremetjew M."/>
            <person name="Finn R."/>
            <person name="Kale V."/>
            <person name="Holt S."/>
            <person name="Cochrane G."/>
            <person name="Meng A."/>
            <person name="Brown T."/>
            <person name="Cohen L."/>
        </authorList>
    </citation>
    <scope>NUCLEOTIDE SEQUENCE</scope>
    <source>
        <strain evidence="1">SAG 36.94</strain>
    </source>
</reference>
<dbReference type="NCBIfam" id="TIGR00278">
    <property type="entry name" value="membrane protein insertion efficiency factor YidD"/>
    <property type="match status" value="1"/>
</dbReference>
<dbReference type="SMART" id="SM01234">
    <property type="entry name" value="Haemolytic"/>
    <property type="match status" value="1"/>
</dbReference>
<accession>A0A7S1XBZ4</accession>
<dbReference type="EMBL" id="HBGH01004064">
    <property type="protein sequence ID" value="CAD9229879.1"/>
    <property type="molecule type" value="Transcribed_RNA"/>
</dbReference>
<dbReference type="AlphaFoldDB" id="A0A7S1XBZ4"/>
<gene>
    <name evidence="1" type="ORF">CCAE0312_LOCUS2250</name>
</gene>
<dbReference type="Pfam" id="PF01809">
    <property type="entry name" value="YidD"/>
    <property type="match status" value="1"/>
</dbReference>
<evidence type="ECO:0000313" key="1">
    <source>
        <dbReference type="EMBL" id="CAD9229879.1"/>
    </source>
</evidence>
<sequence length="117" mass="12963">MKPLLACVVVRPGRYSMAALPEIPSLQILQLSSRSGFLSVVMLTALRWYKEQISPLMPPNCRFLPSCSSYSIEAIQEFGPAKGLVLTAWRILRCNPFGGAGYDPPQWPPVHFRSGSL</sequence>